<dbReference type="InterPro" id="IPR004089">
    <property type="entry name" value="MCPsignal_dom"/>
</dbReference>
<evidence type="ECO:0000313" key="21">
    <source>
        <dbReference type="Proteomes" id="UP001061361"/>
    </source>
</evidence>
<evidence type="ECO:0000256" key="1">
    <source>
        <dbReference type="ARBA" id="ARBA00004651"/>
    </source>
</evidence>
<evidence type="ECO:0000256" key="12">
    <source>
        <dbReference type="ARBA" id="ARBA00023136"/>
    </source>
</evidence>
<evidence type="ECO:0000256" key="16">
    <source>
        <dbReference type="SAM" id="Phobius"/>
    </source>
</evidence>
<feature type="domain" description="PAC" evidence="18">
    <location>
        <begin position="468"/>
        <end position="523"/>
    </location>
</feature>
<dbReference type="EMBL" id="AP026708">
    <property type="protein sequence ID" value="BDQ35625.1"/>
    <property type="molecule type" value="Genomic_DNA"/>
</dbReference>
<evidence type="ECO:0000259" key="18">
    <source>
        <dbReference type="PROSITE" id="PS50113"/>
    </source>
</evidence>
<dbReference type="Gene3D" id="1.10.287.950">
    <property type="entry name" value="Methyl-accepting chemotaxis protein"/>
    <property type="match status" value="1"/>
</dbReference>
<keyword evidence="9" id="KW-0067">ATP-binding</keyword>
<keyword evidence="12 16" id="KW-0472">Membrane</keyword>
<dbReference type="PROSITE" id="PS50885">
    <property type="entry name" value="HAMP"/>
    <property type="match status" value="1"/>
</dbReference>
<evidence type="ECO:0000259" key="17">
    <source>
        <dbReference type="PROSITE" id="PS50111"/>
    </source>
</evidence>
<keyword evidence="7" id="KW-0547">Nucleotide-binding</keyword>
<keyword evidence="11" id="KW-0902">Two-component regulatory system</keyword>
<evidence type="ECO:0000256" key="5">
    <source>
        <dbReference type="ARBA" id="ARBA00022679"/>
    </source>
</evidence>
<feature type="domain" description="HAMP" evidence="19">
    <location>
        <begin position="310"/>
        <end position="363"/>
    </location>
</feature>
<keyword evidence="13 15" id="KW-0807">Transducer</keyword>
<protein>
    <recommendedName>
        <fullName evidence="22">Methyl-accepting chemotaxis protein</fullName>
    </recommendedName>
</protein>
<evidence type="ECO:0000256" key="3">
    <source>
        <dbReference type="ARBA" id="ARBA00022500"/>
    </source>
</evidence>
<keyword evidence="8" id="KW-0418">Kinase</keyword>
<dbReference type="PANTHER" id="PTHR32089:SF112">
    <property type="entry name" value="LYSOZYME-LIKE PROTEIN-RELATED"/>
    <property type="match status" value="1"/>
</dbReference>
<evidence type="ECO:0000259" key="19">
    <source>
        <dbReference type="PROSITE" id="PS50885"/>
    </source>
</evidence>
<comment type="similarity">
    <text evidence="14">Belongs to the methyl-accepting chemotaxis (MCP) protein family.</text>
</comment>
<dbReference type="CDD" id="cd11386">
    <property type="entry name" value="MCP_signal"/>
    <property type="match status" value="1"/>
</dbReference>
<proteinExistence type="inferred from homology"/>
<dbReference type="InterPro" id="IPR029151">
    <property type="entry name" value="Sensor-like_sf"/>
</dbReference>
<dbReference type="InterPro" id="IPR035965">
    <property type="entry name" value="PAS-like_dom_sf"/>
</dbReference>
<dbReference type="Proteomes" id="UP001061361">
    <property type="component" value="Chromosome"/>
</dbReference>
<feature type="domain" description="Methyl-accepting transducer" evidence="17">
    <location>
        <begin position="531"/>
        <end position="767"/>
    </location>
</feature>
<dbReference type="PANTHER" id="PTHR32089">
    <property type="entry name" value="METHYL-ACCEPTING CHEMOTAXIS PROTEIN MCPB"/>
    <property type="match status" value="1"/>
</dbReference>
<name>A0ABM8AVN7_9BACT</name>
<evidence type="ECO:0000313" key="20">
    <source>
        <dbReference type="EMBL" id="BDQ35625.1"/>
    </source>
</evidence>
<dbReference type="InterPro" id="IPR033479">
    <property type="entry name" value="dCache_1"/>
</dbReference>
<dbReference type="InterPro" id="IPR003660">
    <property type="entry name" value="HAMP_dom"/>
</dbReference>
<dbReference type="Gene3D" id="3.30.450.20">
    <property type="entry name" value="PAS domain"/>
    <property type="match status" value="3"/>
</dbReference>
<evidence type="ECO:0000256" key="7">
    <source>
        <dbReference type="ARBA" id="ARBA00022741"/>
    </source>
</evidence>
<evidence type="ECO:0000256" key="10">
    <source>
        <dbReference type="ARBA" id="ARBA00022989"/>
    </source>
</evidence>
<dbReference type="SMART" id="SM00283">
    <property type="entry name" value="MA"/>
    <property type="match status" value="1"/>
</dbReference>
<evidence type="ECO:0000256" key="2">
    <source>
        <dbReference type="ARBA" id="ARBA00022475"/>
    </source>
</evidence>
<sequence length="807" mass="86612">MFDFVRRRLSFKLLIPLCLVIAIGIGGLVVYVTGSTFSMTYKEAVQTASSQAMSSSRSLSMFITDQKSLARVLSQHRDMYYAVQGAADEAQVACESIVKATPNLWGVVVFDDTGTIVAAADKDGVGLVGTSVASKGYFKDVMAGNDTGVIDDSVDIVTGTTSRVLTVSYPIRDDWGQISGGISLLGSWDAFVNQFIAPISIGEEGYGFVLDKAGVFIQHPDPEQFRRDVSGLEFVKQALAVNEGVIEYDWQGREKVLAVSTEPTTGWTICMSAYVEDIAAGAVRQRTVMQIVGVIMVASVMLLVHMLLARFVFRPVKRTMRLAEDTARGDLAELFEKKENGDEIAHMQSALIDIRRTVRAMIQDLADVAGRIEQGHLHDRAKADQFEGDYARLMSGTNHMLNGLVLLLDELPLPLMAISKDHKINFMNKAAAGLGNTTSQALVGTTCSEYFKSGDCSGGNCACDKAMQGREMVFSNTEANPGRVMEIEYFGMPLLDQNGEVLGAMKVVMDQTEIRRAQREMLETATQADSVASMLSAASQELAAQVEQTTAGADRQKGMAEQVASTMEEMSATVMAIARNASAAARSAEEMSANAERGGEAVSAVVESIEQLRQRAVVVDENIRALGGDVESIGAIMTVISDIADQTNLLALNAAIEAARAGEAGRGFAVVADEVRKLAEKTMNATQEVGEAIQSIQGGTRRNLEAFKKATEAIDQSTALSSKAGEVLNDILNIARIADEQIRSIAAASEQQAAATGEVSMSVEEVNTVSNEIAGSMNESTTAVTDLARLAEELQQITMRIGDVRAQ</sequence>
<evidence type="ECO:0000256" key="15">
    <source>
        <dbReference type="PROSITE-ProRule" id="PRU00284"/>
    </source>
</evidence>
<feature type="transmembrane region" description="Helical" evidence="16">
    <location>
        <begin position="291"/>
        <end position="313"/>
    </location>
</feature>
<evidence type="ECO:0000256" key="9">
    <source>
        <dbReference type="ARBA" id="ARBA00022840"/>
    </source>
</evidence>
<keyword evidence="2" id="KW-1003">Cell membrane</keyword>
<dbReference type="Gene3D" id="1.20.120.1530">
    <property type="match status" value="1"/>
</dbReference>
<dbReference type="SUPFAM" id="SSF103190">
    <property type="entry name" value="Sensory domain-like"/>
    <property type="match status" value="1"/>
</dbReference>
<dbReference type="PROSITE" id="PS50113">
    <property type="entry name" value="PAC"/>
    <property type="match status" value="1"/>
</dbReference>
<keyword evidence="21" id="KW-1185">Reference proteome</keyword>
<dbReference type="CDD" id="cd12914">
    <property type="entry name" value="PDC1_DGC_like"/>
    <property type="match status" value="1"/>
</dbReference>
<dbReference type="PROSITE" id="PS50111">
    <property type="entry name" value="CHEMOTAXIS_TRANSDUC_2"/>
    <property type="match status" value="1"/>
</dbReference>
<reference evidence="20" key="1">
    <citation type="submission" date="2022-08" db="EMBL/GenBank/DDBJ databases">
        <title>Genome Sequence of the sulphate-reducing bacterium, Pseudodesulfovibrio portus JCM14722.</title>
        <authorList>
            <person name="Kondo R."/>
            <person name="Kataoka T."/>
        </authorList>
    </citation>
    <scope>NUCLEOTIDE SEQUENCE</scope>
    <source>
        <strain evidence="20">JCM 14722</strain>
    </source>
</reference>
<dbReference type="SUPFAM" id="SSF58104">
    <property type="entry name" value="Methyl-accepting chemotaxis protein (MCP) signaling domain"/>
    <property type="match status" value="1"/>
</dbReference>
<dbReference type="InterPro" id="IPR000700">
    <property type="entry name" value="PAS-assoc_C"/>
</dbReference>
<dbReference type="InterPro" id="IPR013656">
    <property type="entry name" value="PAS_4"/>
</dbReference>
<evidence type="ECO:0000256" key="6">
    <source>
        <dbReference type="ARBA" id="ARBA00022692"/>
    </source>
</evidence>
<keyword evidence="6 16" id="KW-0812">Transmembrane</keyword>
<evidence type="ECO:0000256" key="13">
    <source>
        <dbReference type="ARBA" id="ARBA00023224"/>
    </source>
</evidence>
<feature type="transmembrane region" description="Helical" evidence="16">
    <location>
        <begin position="12"/>
        <end position="32"/>
    </location>
</feature>
<dbReference type="Pfam" id="PF00015">
    <property type="entry name" value="MCPsignal"/>
    <property type="match status" value="1"/>
</dbReference>
<dbReference type="Pfam" id="PF08448">
    <property type="entry name" value="PAS_4"/>
    <property type="match status" value="1"/>
</dbReference>
<accession>A0ABM8AVN7</accession>
<keyword evidence="4" id="KW-0597">Phosphoprotein</keyword>
<keyword evidence="10 16" id="KW-1133">Transmembrane helix</keyword>
<evidence type="ECO:0000256" key="4">
    <source>
        <dbReference type="ARBA" id="ARBA00022553"/>
    </source>
</evidence>
<keyword evidence="5" id="KW-0808">Transferase</keyword>
<evidence type="ECO:0000256" key="8">
    <source>
        <dbReference type="ARBA" id="ARBA00022777"/>
    </source>
</evidence>
<evidence type="ECO:0008006" key="22">
    <source>
        <dbReference type="Google" id="ProtNLM"/>
    </source>
</evidence>
<organism evidence="20 21">
    <name type="scientific">Pseudodesulfovibrio portus</name>
    <dbReference type="NCBI Taxonomy" id="231439"/>
    <lineage>
        <taxon>Bacteria</taxon>
        <taxon>Pseudomonadati</taxon>
        <taxon>Thermodesulfobacteriota</taxon>
        <taxon>Desulfovibrionia</taxon>
        <taxon>Desulfovibrionales</taxon>
        <taxon>Desulfovibrionaceae</taxon>
    </lineage>
</organism>
<dbReference type="CDD" id="cd12912">
    <property type="entry name" value="PDC2_MCP_like"/>
    <property type="match status" value="1"/>
</dbReference>
<evidence type="ECO:0000256" key="14">
    <source>
        <dbReference type="ARBA" id="ARBA00029447"/>
    </source>
</evidence>
<dbReference type="SUPFAM" id="SSF55785">
    <property type="entry name" value="PYP-like sensor domain (PAS domain)"/>
    <property type="match status" value="1"/>
</dbReference>
<dbReference type="Pfam" id="PF02743">
    <property type="entry name" value="dCache_1"/>
    <property type="match status" value="1"/>
</dbReference>
<keyword evidence="3" id="KW-0145">Chemotaxis</keyword>
<comment type="subcellular location">
    <subcellularLocation>
        <location evidence="1">Cell membrane</location>
        <topology evidence="1">Multi-pass membrane protein</topology>
    </subcellularLocation>
</comment>
<evidence type="ECO:0000256" key="11">
    <source>
        <dbReference type="ARBA" id="ARBA00023012"/>
    </source>
</evidence>
<gene>
    <name evidence="20" type="ORF">JCM14722_31670</name>
</gene>